<name>A0A5S4V686_9MICO</name>
<dbReference type="EMBL" id="VSSB01000001">
    <property type="protein sequence ID" value="TYL53549.1"/>
    <property type="molecule type" value="Genomic_DNA"/>
</dbReference>
<comment type="caution">
    <text evidence="1">The sequence shown here is derived from an EMBL/GenBank/DDBJ whole genome shotgun (WGS) entry which is preliminary data.</text>
</comment>
<dbReference type="AlphaFoldDB" id="A0A5S4V686"/>
<evidence type="ECO:0000313" key="1">
    <source>
        <dbReference type="EMBL" id="TYL53549.1"/>
    </source>
</evidence>
<accession>A0A5S4V686</accession>
<dbReference type="Proteomes" id="UP000325243">
    <property type="component" value="Unassembled WGS sequence"/>
</dbReference>
<proteinExistence type="predicted"/>
<keyword evidence="2" id="KW-1185">Reference proteome</keyword>
<organism evidence="1 2">
    <name type="scientific">Agromyces mariniharenae</name>
    <dbReference type="NCBI Taxonomy" id="2604423"/>
    <lineage>
        <taxon>Bacteria</taxon>
        <taxon>Bacillati</taxon>
        <taxon>Actinomycetota</taxon>
        <taxon>Actinomycetes</taxon>
        <taxon>Micrococcales</taxon>
        <taxon>Microbacteriaceae</taxon>
        <taxon>Agromyces</taxon>
    </lineage>
</organism>
<sequence>MPDTSENRELIGSGGYPTIFLNVFPSIQVAAEDCSDEAAPGVEWTADDIVGALATRPGLSTEEPVPVAVGGLSGQQIDLAIDPDWTANCGGDGPYVPLLYSQDFITWGAEPDEQWRIIVLDVAGLPSGMYATVMVVVYSAAAEGWDDHLAASTAVIESFEFDTTPPGP</sequence>
<evidence type="ECO:0000313" key="2">
    <source>
        <dbReference type="Proteomes" id="UP000325243"/>
    </source>
</evidence>
<protein>
    <submittedName>
        <fullName evidence="1">Uncharacterized protein</fullName>
    </submittedName>
</protein>
<gene>
    <name evidence="1" type="ORF">FYC51_07765</name>
</gene>
<reference evidence="1 2" key="1">
    <citation type="submission" date="2019-08" db="EMBL/GenBank/DDBJ databases">
        <authorList>
            <person name="Hu J."/>
        </authorList>
    </citation>
    <scope>NUCLEOTIDE SEQUENCE [LARGE SCALE GENOMIC DNA]</scope>
    <source>
        <strain evidence="1 2">NEAU-184</strain>
    </source>
</reference>